<name>A0ABY2CXF0_GULMO</name>
<evidence type="ECO:0000313" key="3">
    <source>
        <dbReference type="EMBL" id="TCW31791.1"/>
    </source>
</evidence>
<accession>A0ABY2CXF0</accession>
<keyword evidence="4" id="KW-1185">Reference proteome</keyword>
<feature type="compositionally biased region" description="Basic and acidic residues" evidence="1">
    <location>
        <begin position="1"/>
        <end position="11"/>
    </location>
</feature>
<dbReference type="InterPro" id="IPR045455">
    <property type="entry name" value="NrS-1_pol-like_helicase"/>
</dbReference>
<proteinExistence type="predicted"/>
<dbReference type="Pfam" id="PF19263">
    <property type="entry name" value="DUF5906"/>
    <property type="match status" value="1"/>
</dbReference>
<feature type="region of interest" description="Disordered" evidence="1">
    <location>
        <begin position="1"/>
        <end position="29"/>
    </location>
</feature>
<feature type="domain" description="NrS-1 polymerase-like helicase" evidence="2">
    <location>
        <begin position="537"/>
        <end position="645"/>
    </location>
</feature>
<sequence length="879" mass="97322">MSDFLDTRKGESPASGATEDGAFGAKREGSDTQAEFSAAQAAPAIIDTAAAVSFLQWLRPEGPWLLSYASPEKKVFRPKLFVPGQEAKLAAWLAGNAENNVYYHLNPTRDGLEKKAAKSDVTAVRFLHVDIDPRAGEDVGEERQRIIGRLTHNLPKELPPPTAIISSGAGAQALWALREPILLDGSEAQAAEAERYTRWIQDVFREADNCHNVDRVLRLPGSINNPDAKKRAKGRTAAPATLVELHPERVYGLESFQQAPAQGAAAPATVRSSGAALAAVPLGEVEPLESVDALDKWNVPGWLKVLIVQGNDPDNPTKYPSRSEALFAAACGLVRQGVPDEVIFAILTDESFGIAESVVEHKRPEKYALRQIERAHEDAIHPMLRKLNEEFAVVGNFGGKCVVVSEVTDEGLGRVNLVAQSFADFKNRFLNVMVDLGTDAKGNPVAKPAGAWWLAHPNRRQYERVTFAPGQDTPPDVYNTWKGFAVDAVAGDKHLPFLDHIRDNVCSGDEEHYRYLLGWMARAVQQPGCPGEVAVVLRGKRGTGKGFLAKVFGGLFGRHYLPVTDSRHVTGNFNAHLRDCVVLFGDEALYAGDKRHESTLKSLITEETIAIERKGFDTEAARNCLHIIMASNEAWVVPAGEFERRFFVLDVGSERMQDTAYFGELNRAMEAGGRENLLHFLMHYDISDFNVRAVPRTRALEEQQARSLGPIRGFIREMFRTGQLPPEWLPNEANPGYAERMVHVKKTGEVGLHPDKLAQWIGMRLKTRPVSVEDLEKEFAKLGFRKAKITGNKRRIMLSGSVERAREAWNAFSGAPCQWEEPVEKWLPYSIQDHPSDDLGDDDVSHVEHMTGDEWEVFQALQNADLRERILALVRSATA</sequence>
<protein>
    <recommendedName>
        <fullName evidence="2">NrS-1 polymerase-like helicase domain-containing protein</fullName>
    </recommendedName>
</protein>
<comment type="caution">
    <text evidence="3">The sequence shown here is derived from an EMBL/GenBank/DDBJ whole genome shotgun (WGS) entry which is preliminary data.</text>
</comment>
<dbReference type="SUPFAM" id="SSF52540">
    <property type="entry name" value="P-loop containing nucleoside triphosphate hydrolases"/>
    <property type="match status" value="1"/>
</dbReference>
<dbReference type="Gene3D" id="3.40.50.300">
    <property type="entry name" value="P-loop containing nucleotide triphosphate hydrolases"/>
    <property type="match status" value="1"/>
</dbReference>
<evidence type="ECO:0000259" key="2">
    <source>
        <dbReference type="Pfam" id="PF19263"/>
    </source>
</evidence>
<dbReference type="Proteomes" id="UP000294801">
    <property type="component" value="Unassembled WGS sequence"/>
</dbReference>
<organism evidence="3 4">
    <name type="scientific">Gulbenkiania mobilis</name>
    <dbReference type="NCBI Taxonomy" id="397457"/>
    <lineage>
        <taxon>Bacteria</taxon>
        <taxon>Pseudomonadati</taxon>
        <taxon>Pseudomonadota</taxon>
        <taxon>Betaproteobacteria</taxon>
        <taxon>Neisseriales</taxon>
        <taxon>Chromobacteriaceae</taxon>
        <taxon>Gulbenkiania</taxon>
    </lineage>
</organism>
<reference evidence="3 4" key="1">
    <citation type="submission" date="2019-03" db="EMBL/GenBank/DDBJ databases">
        <title>Genomic Encyclopedia of Type Strains, Phase IV (KMG-IV): sequencing the most valuable type-strain genomes for metagenomic binning, comparative biology and taxonomic classification.</title>
        <authorList>
            <person name="Goeker M."/>
        </authorList>
    </citation>
    <scope>NUCLEOTIDE SEQUENCE [LARGE SCALE GENOMIC DNA]</scope>
    <source>
        <strain evidence="3 4">DSM 18507</strain>
    </source>
</reference>
<dbReference type="EMBL" id="SMDA01000004">
    <property type="protein sequence ID" value="TCW31791.1"/>
    <property type="molecule type" value="Genomic_DNA"/>
</dbReference>
<evidence type="ECO:0000256" key="1">
    <source>
        <dbReference type="SAM" id="MobiDB-lite"/>
    </source>
</evidence>
<gene>
    <name evidence="3" type="ORF">EV669_104159</name>
</gene>
<evidence type="ECO:0000313" key="4">
    <source>
        <dbReference type="Proteomes" id="UP000294801"/>
    </source>
</evidence>
<dbReference type="InterPro" id="IPR027417">
    <property type="entry name" value="P-loop_NTPase"/>
</dbReference>